<feature type="transmembrane region" description="Helical" evidence="7">
    <location>
        <begin position="144"/>
        <end position="177"/>
    </location>
</feature>
<keyword evidence="7" id="KW-0813">Transport</keyword>
<feature type="transmembrane region" description="Helical" evidence="7">
    <location>
        <begin position="84"/>
        <end position="100"/>
    </location>
</feature>
<keyword evidence="10" id="KW-1185">Reference proteome</keyword>
<dbReference type="InterPro" id="IPR004895">
    <property type="entry name" value="Prenylated_rab_accept_PRA1"/>
</dbReference>
<evidence type="ECO:0000313" key="10">
    <source>
        <dbReference type="Proteomes" id="UP000327013"/>
    </source>
</evidence>
<evidence type="ECO:0000256" key="5">
    <source>
        <dbReference type="ARBA" id="ARBA00022989"/>
    </source>
</evidence>
<dbReference type="Proteomes" id="UP000327013">
    <property type="component" value="Chromosome 4"/>
</dbReference>
<protein>
    <recommendedName>
        <fullName evidence="7">PRA1 family protein</fullName>
    </recommendedName>
</protein>
<proteinExistence type="inferred from homology"/>
<dbReference type="Pfam" id="PF03208">
    <property type="entry name" value="PRA1"/>
    <property type="match status" value="1"/>
</dbReference>
<dbReference type="GO" id="GO:0016192">
    <property type="term" value="P:vesicle-mediated transport"/>
    <property type="evidence" value="ECO:0007669"/>
    <property type="project" value="TreeGrafter"/>
</dbReference>
<dbReference type="PANTHER" id="PTHR19317">
    <property type="entry name" value="PRENYLATED RAB ACCEPTOR 1-RELATED"/>
    <property type="match status" value="1"/>
</dbReference>
<feature type="transmembrane region" description="Helical" evidence="7">
    <location>
        <begin position="106"/>
        <end position="123"/>
    </location>
</feature>
<comment type="function">
    <text evidence="1 7">May be involved in both secretory and endocytic intracellular trafficking in the endosomal/prevacuolar compartments.</text>
</comment>
<name>A0A660KUG6_9ROSI</name>
<feature type="compositionally biased region" description="Polar residues" evidence="8">
    <location>
        <begin position="1"/>
        <end position="11"/>
    </location>
</feature>
<dbReference type="PANTHER" id="PTHR19317:SF94">
    <property type="entry name" value="PRA1 FAMILY PROTEIN"/>
    <property type="match status" value="1"/>
</dbReference>
<dbReference type="OrthoDB" id="63113at2759"/>
<evidence type="ECO:0000256" key="7">
    <source>
        <dbReference type="RuleBase" id="RU363107"/>
    </source>
</evidence>
<evidence type="ECO:0000256" key="1">
    <source>
        <dbReference type="ARBA" id="ARBA00002501"/>
    </source>
</evidence>
<evidence type="ECO:0000256" key="4">
    <source>
        <dbReference type="ARBA" id="ARBA00022692"/>
    </source>
</evidence>
<keyword evidence="5 7" id="KW-1133">Transmembrane helix</keyword>
<accession>A0A660KUG6</accession>
<gene>
    <name evidence="9" type="ORF">FH972_011780</name>
</gene>
<dbReference type="GO" id="GO:0016020">
    <property type="term" value="C:membrane"/>
    <property type="evidence" value="ECO:0007669"/>
    <property type="project" value="UniProtKB-SubCell"/>
</dbReference>
<keyword evidence="6 7" id="KW-0472">Membrane</keyword>
<evidence type="ECO:0000256" key="8">
    <source>
        <dbReference type="SAM" id="MobiDB-lite"/>
    </source>
</evidence>
<feature type="compositionally biased region" description="Low complexity" evidence="8">
    <location>
        <begin position="12"/>
        <end position="25"/>
    </location>
</feature>
<feature type="transmembrane region" description="Helical" evidence="7">
    <location>
        <begin position="197"/>
        <end position="217"/>
    </location>
</feature>
<evidence type="ECO:0000256" key="3">
    <source>
        <dbReference type="ARBA" id="ARBA00006483"/>
    </source>
</evidence>
<feature type="region of interest" description="Disordered" evidence="8">
    <location>
        <begin position="1"/>
        <end position="25"/>
    </location>
</feature>
<dbReference type="GO" id="GO:0005783">
    <property type="term" value="C:endoplasmic reticulum"/>
    <property type="evidence" value="ECO:0007669"/>
    <property type="project" value="TreeGrafter"/>
</dbReference>
<evidence type="ECO:0000256" key="2">
    <source>
        <dbReference type="ARBA" id="ARBA00004127"/>
    </source>
</evidence>
<reference evidence="9 10" key="1">
    <citation type="submission" date="2019-06" db="EMBL/GenBank/DDBJ databases">
        <title>A chromosomal-level reference genome of Carpinus fangiana (Coryloideae, Betulaceae).</title>
        <authorList>
            <person name="Yang X."/>
            <person name="Wang Z."/>
            <person name="Zhang L."/>
            <person name="Hao G."/>
            <person name="Liu J."/>
            <person name="Yang Y."/>
        </authorList>
    </citation>
    <scope>NUCLEOTIDE SEQUENCE [LARGE SCALE GENOMIC DNA]</scope>
    <source>
        <strain evidence="9">Cfa_2016G</strain>
        <tissue evidence="9">Leaf</tissue>
    </source>
</reference>
<organism evidence="9 10">
    <name type="scientific">Carpinus fangiana</name>
    <dbReference type="NCBI Taxonomy" id="176857"/>
    <lineage>
        <taxon>Eukaryota</taxon>
        <taxon>Viridiplantae</taxon>
        <taxon>Streptophyta</taxon>
        <taxon>Embryophyta</taxon>
        <taxon>Tracheophyta</taxon>
        <taxon>Spermatophyta</taxon>
        <taxon>Magnoliopsida</taxon>
        <taxon>eudicotyledons</taxon>
        <taxon>Gunneridae</taxon>
        <taxon>Pentapetalae</taxon>
        <taxon>rosids</taxon>
        <taxon>fabids</taxon>
        <taxon>Fagales</taxon>
        <taxon>Betulaceae</taxon>
        <taxon>Carpinus</taxon>
    </lineage>
</organism>
<comment type="similarity">
    <text evidence="3 7">Belongs to the PRA1 family.</text>
</comment>
<comment type="subcellular location">
    <subcellularLocation>
        <location evidence="2">Endomembrane system</location>
        <topology evidence="2">Multi-pass membrane protein</topology>
    </subcellularLocation>
    <subcellularLocation>
        <location evidence="7">Membrane</location>
        <topology evidence="7">Multi-pass membrane protein</topology>
    </subcellularLocation>
</comment>
<evidence type="ECO:0000256" key="6">
    <source>
        <dbReference type="ARBA" id="ARBA00023136"/>
    </source>
</evidence>
<sequence>MASTPTLPVSNPQTTGESQQSTTTTPTPFLRVRSFLTRLFGYTRRALSNRRPWTELVDRTAFSRPDTLSEAASRVRKNFSYFRVNYLTLLALVLAVSLLYHPFTLILLLSLLAAWLFLYAFRPSDQPLVILSRTFSDGETLIGLVLLTVIVVFLTSVGSLLISAGMVGLAIVAAHGAFRVPEDLFLDDQDPSGSSGLFSYIGGVASTAAAAAGPAVISRV</sequence>
<dbReference type="EMBL" id="CM017324">
    <property type="protein sequence ID" value="KAE8039360.1"/>
    <property type="molecule type" value="Genomic_DNA"/>
</dbReference>
<evidence type="ECO:0000313" key="9">
    <source>
        <dbReference type="EMBL" id="KAE8039360.1"/>
    </source>
</evidence>
<dbReference type="GO" id="GO:0005794">
    <property type="term" value="C:Golgi apparatus"/>
    <property type="evidence" value="ECO:0007669"/>
    <property type="project" value="TreeGrafter"/>
</dbReference>
<keyword evidence="4 7" id="KW-0812">Transmembrane</keyword>
<dbReference type="AlphaFoldDB" id="A0A660KUG6"/>